<reference evidence="2 3" key="1">
    <citation type="submission" date="2016-10" db="EMBL/GenBank/DDBJ databases">
        <authorList>
            <person name="de Groot N.N."/>
        </authorList>
    </citation>
    <scope>NUCLEOTIDE SEQUENCE [LARGE SCALE GENOMIC DNA]</scope>
    <source>
        <strain evidence="2 3">DSM 21632</strain>
    </source>
</reference>
<name>A0A1G8IBM9_9BACI</name>
<dbReference type="STRING" id="568899.SAMN05192534_12374"/>
<evidence type="ECO:0000313" key="2">
    <source>
        <dbReference type="EMBL" id="SDI16181.1"/>
    </source>
</evidence>
<dbReference type="Proteomes" id="UP000199163">
    <property type="component" value="Unassembled WGS sequence"/>
</dbReference>
<feature type="domain" description="Cyanophage baseplate Pam3 plug gp18" evidence="1">
    <location>
        <begin position="2"/>
        <end position="99"/>
    </location>
</feature>
<dbReference type="OrthoDB" id="1697005at2"/>
<evidence type="ECO:0000259" key="1">
    <source>
        <dbReference type="Pfam" id="PF22479"/>
    </source>
</evidence>
<protein>
    <recommendedName>
        <fullName evidence="1">Cyanophage baseplate Pam3 plug gp18 domain-containing protein</fullName>
    </recommendedName>
</protein>
<keyword evidence="3" id="KW-1185">Reference proteome</keyword>
<evidence type="ECO:0000313" key="3">
    <source>
        <dbReference type="Proteomes" id="UP000199163"/>
    </source>
</evidence>
<gene>
    <name evidence="2" type="ORF">SAMN05192534_12374</name>
</gene>
<dbReference type="AlphaFoldDB" id="A0A1G8IBM9"/>
<dbReference type="Pfam" id="PF22479">
    <property type="entry name" value="Pam3_gp18"/>
    <property type="match status" value="1"/>
</dbReference>
<organism evidence="2 3">
    <name type="scientific">Alteribacillus persepolensis</name>
    <dbReference type="NCBI Taxonomy" id="568899"/>
    <lineage>
        <taxon>Bacteria</taxon>
        <taxon>Bacillati</taxon>
        <taxon>Bacillota</taxon>
        <taxon>Bacilli</taxon>
        <taxon>Bacillales</taxon>
        <taxon>Bacillaceae</taxon>
        <taxon>Alteribacillus</taxon>
    </lineage>
</organism>
<dbReference type="InterPro" id="IPR054252">
    <property type="entry name" value="Pam3_gp18"/>
</dbReference>
<sequence length="108" mass="12356">MIIPVEKERIPYQFDIELEGTVYTFEIHYNGDYDFFTVDLLQNDEVIIYGEKIVYGQPLFGALSDTRLPSAPITPLDPSGENDEVTYDTFTESVFLYIDAQTEGDVNE</sequence>
<dbReference type="RefSeq" id="WP_091275655.1">
    <property type="nucleotide sequence ID" value="NZ_FNDK01000023.1"/>
</dbReference>
<proteinExistence type="predicted"/>
<accession>A0A1G8IBM9</accession>
<dbReference type="EMBL" id="FNDK01000023">
    <property type="protein sequence ID" value="SDI16181.1"/>
    <property type="molecule type" value="Genomic_DNA"/>
</dbReference>